<protein>
    <submittedName>
        <fullName evidence="4">Tetratricopeptide repeat protein</fullName>
    </submittedName>
</protein>
<feature type="repeat" description="TPR" evidence="1">
    <location>
        <begin position="173"/>
        <end position="206"/>
    </location>
</feature>
<dbReference type="InterPro" id="IPR010559">
    <property type="entry name" value="Sig_transdc_His_kin_internal"/>
</dbReference>
<dbReference type="PANTHER" id="PTHR34220">
    <property type="entry name" value="SENSOR HISTIDINE KINASE YPDA"/>
    <property type="match status" value="1"/>
</dbReference>
<dbReference type="RefSeq" id="WP_379897671.1">
    <property type="nucleotide sequence ID" value="NZ_JBHUOV010000001.1"/>
</dbReference>
<dbReference type="Pfam" id="PF13374">
    <property type="entry name" value="TPR_10"/>
    <property type="match status" value="1"/>
</dbReference>
<gene>
    <name evidence="4" type="ORF">ACFS5M_01440</name>
</gene>
<keyword evidence="2" id="KW-0472">Membrane</keyword>
<keyword evidence="5" id="KW-1185">Reference proteome</keyword>
<name>A0ABW5WI14_9FLAO</name>
<dbReference type="InterPro" id="IPR036890">
    <property type="entry name" value="HATPase_C_sf"/>
</dbReference>
<evidence type="ECO:0000313" key="5">
    <source>
        <dbReference type="Proteomes" id="UP001597533"/>
    </source>
</evidence>
<dbReference type="InterPro" id="IPR011990">
    <property type="entry name" value="TPR-like_helical_dom_sf"/>
</dbReference>
<feature type="transmembrane region" description="Helical" evidence="2">
    <location>
        <begin position="412"/>
        <end position="430"/>
    </location>
</feature>
<organism evidence="4 5">
    <name type="scientific">Lacinutrix iliipiscaria</name>
    <dbReference type="NCBI Taxonomy" id="1230532"/>
    <lineage>
        <taxon>Bacteria</taxon>
        <taxon>Pseudomonadati</taxon>
        <taxon>Bacteroidota</taxon>
        <taxon>Flavobacteriia</taxon>
        <taxon>Flavobacteriales</taxon>
        <taxon>Flavobacteriaceae</taxon>
        <taxon>Lacinutrix</taxon>
    </lineage>
</organism>
<dbReference type="EMBL" id="JBHUOV010000001">
    <property type="protein sequence ID" value="MFD2822312.1"/>
    <property type="molecule type" value="Genomic_DNA"/>
</dbReference>
<evidence type="ECO:0000256" key="2">
    <source>
        <dbReference type="SAM" id="Phobius"/>
    </source>
</evidence>
<keyword evidence="2" id="KW-0812">Transmembrane</keyword>
<keyword evidence="1" id="KW-0802">TPR repeat</keyword>
<dbReference type="InterPro" id="IPR019734">
    <property type="entry name" value="TPR_rpt"/>
</dbReference>
<reference evidence="5" key="1">
    <citation type="journal article" date="2019" name="Int. J. Syst. Evol. Microbiol.">
        <title>The Global Catalogue of Microorganisms (GCM) 10K type strain sequencing project: providing services to taxonomists for standard genome sequencing and annotation.</title>
        <authorList>
            <consortium name="The Broad Institute Genomics Platform"/>
            <consortium name="The Broad Institute Genome Sequencing Center for Infectious Disease"/>
            <person name="Wu L."/>
            <person name="Ma J."/>
        </authorList>
    </citation>
    <scope>NUCLEOTIDE SEQUENCE [LARGE SCALE GENOMIC DNA]</scope>
    <source>
        <strain evidence="5">KCTC 32141</strain>
    </source>
</reference>
<dbReference type="PANTHER" id="PTHR34220:SF7">
    <property type="entry name" value="SENSOR HISTIDINE KINASE YPDA"/>
    <property type="match status" value="1"/>
</dbReference>
<dbReference type="Gene3D" id="3.30.565.10">
    <property type="entry name" value="Histidine kinase-like ATPase, C-terminal domain"/>
    <property type="match status" value="1"/>
</dbReference>
<keyword evidence="2" id="KW-1133">Transmembrane helix</keyword>
<dbReference type="Pfam" id="PF13424">
    <property type="entry name" value="TPR_12"/>
    <property type="match status" value="1"/>
</dbReference>
<dbReference type="SMART" id="SM00028">
    <property type="entry name" value="TPR"/>
    <property type="match status" value="7"/>
</dbReference>
<dbReference type="SUPFAM" id="SSF48452">
    <property type="entry name" value="TPR-like"/>
    <property type="match status" value="2"/>
</dbReference>
<comment type="caution">
    <text evidence="4">The sequence shown here is derived from an EMBL/GenBank/DDBJ whole genome shotgun (WGS) entry which is preliminary data.</text>
</comment>
<dbReference type="SUPFAM" id="SSF55874">
    <property type="entry name" value="ATPase domain of HSP90 chaperone/DNA topoisomerase II/histidine kinase"/>
    <property type="match status" value="1"/>
</dbReference>
<dbReference type="PROSITE" id="PS50005">
    <property type="entry name" value="TPR"/>
    <property type="match status" value="1"/>
</dbReference>
<dbReference type="Proteomes" id="UP001597533">
    <property type="component" value="Unassembled WGS sequence"/>
</dbReference>
<dbReference type="Gene3D" id="1.25.40.10">
    <property type="entry name" value="Tetratricopeptide repeat domain"/>
    <property type="match status" value="3"/>
</dbReference>
<dbReference type="Pfam" id="PF06580">
    <property type="entry name" value="His_kinase"/>
    <property type="match status" value="1"/>
</dbReference>
<evidence type="ECO:0000259" key="3">
    <source>
        <dbReference type="Pfam" id="PF06580"/>
    </source>
</evidence>
<dbReference type="Pfam" id="PF13181">
    <property type="entry name" value="TPR_8"/>
    <property type="match status" value="2"/>
</dbReference>
<proteinExistence type="predicted"/>
<sequence length="660" mass="76062">MHLTKNTSLKSFFKITIGLFVVWLSTHLMHAQEALDPIFISQVEDFIEQKPKSYQKIYAVFNAVSEDTIKMRFLSKRSHAKNYLEGESYALNMIGTAYRNISKYNEAILTHIEARDLADRAGNTDLKVLSLNMLGVVNRRLDLIRIALDYHKEALDIAEEVENPSAELKFSIAVSRNSMGNIYLALKQYDLALNQFYESLKIEEELDNKLGLAINHQNIGIAQEEKGLLDEALANYEASLKYNNAIDSEIGRVICYNSIGKVYIKQEKYEEASVVINDALTKALTLNDQYYNALSYINLGWLQLKLKQINKAERNLKKGIRIAEEYNLLSSKIEAYNYLSELSEIKGDYKASKAYYKKHVELDQTIINERNLQYVNDVVIRYESEKKSNQIKALASENEIVKLRLEQNKRTLLLSVCGAMLLFGIIFVLNRQKTLKSEKKIIMLEQDMLRNQMNPHFIFNTLNSIKLYIINNEKENAVYYLNKFSKLIRKILVASTEKEISLAEELETMALYMNIENIRFDNEIKYEVEIHKSVNANLIKVPSLILQPFLENALWHGLSSKTKNKKIHLELKNRTHNSITIIITDNGIGRVASQKIKKQKTLNRKSVGISITKERLENFSKRFSSDYNLVIEDLYDDQNNATGTRVIINIPTEEMKLKTA</sequence>
<dbReference type="InterPro" id="IPR050640">
    <property type="entry name" value="Bact_2-comp_sensor_kinase"/>
</dbReference>
<feature type="domain" description="Signal transduction histidine kinase internal region" evidence="3">
    <location>
        <begin position="445"/>
        <end position="523"/>
    </location>
</feature>
<accession>A0ABW5WI14</accession>
<evidence type="ECO:0000256" key="1">
    <source>
        <dbReference type="PROSITE-ProRule" id="PRU00339"/>
    </source>
</evidence>
<evidence type="ECO:0000313" key="4">
    <source>
        <dbReference type="EMBL" id="MFD2822312.1"/>
    </source>
</evidence>